<feature type="coiled-coil region" evidence="2">
    <location>
        <begin position="33"/>
        <end position="109"/>
    </location>
</feature>
<dbReference type="InterPro" id="IPR057309">
    <property type="entry name" value="PcsB_CC"/>
</dbReference>
<evidence type="ECO:0000259" key="5">
    <source>
        <dbReference type="Pfam" id="PF24568"/>
    </source>
</evidence>
<feature type="domain" description="Peptidoglycan hydrolase PcsB coiled-coil" evidence="5">
    <location>
        <begin position="99"/>
        <end position="167"/>
    </location>
</feature>
<dbReference type="GO" id="GO:0004222">
    <property type="term" value="F:metalloendopeptidase activity"/>
    <property type="evidence" value="ECO:0007669"/>
    <property type="project" value="TreeGrafter"/>
</dbReference>
<dbReference type="KEGG" id="pabs:JIR001_29450"/>
<feature type="coiled-coil region" evidence="2">
    <location>
        <begin position="163"/>
        <end position="228"/>
    </location>
</feature>
<keyword evidence="1 3" id="KW-0732">Signal</keyword>
<keyword evidence="7" id="KW-1185">Reference proteome</keyword>
<reference evidence="6" key="2">
    <citation type="journal article" date="2021" name="Microbiol. Resour. Announc.">
        <title>Complete Genome Sequence of Polycladomyces abyssicola JIR-001T, Isolated from Hemipelagic Sediment in Deep Seawater.</title>
        <authorList>
            <person name="Tsubouchi T."/>
            <person name="Kaneko Y."/>
        </authorList>
    </citation>
    <scope>NUCLEOTIDE SEQUENCE</scope>
    <source>
        <strain evidence="6">JIR-001</strain>
    </source>
</reference>
<organism evidence="6 7">
    <name type="scientific">Polycladomyces abyssicola</name>
    <dbReference type="NCBI Taxonomy" id="1125966"/>
    <lineage>
        <taxon>Bacteria</taxon>
        <taxon>Bacillati</taxon>
        <taxon>Bacillota</taxon>
        <taxon>Bacilli</taxon>
        <taxon>Bacillales</taxon>
        <taxon>Thermoactinomycetaceae</taxon>
        <taxon>Polycladomyces</taxon>
    </lineage>
</organism>
<dbReference type="InterPro" id="IPR011055">
    <property type="entry name" value="Dup_hybrid_motif"/>
</dbReference>
<evidence type="ECO:0000259" key="4">
    <source>
        <dbReference type="Pfam" id="PF01551"/>
    </source>
</evidence>
<evidence type="ECO:0008006" key="8">
    <source>
        <dbReference type="Google" id="ProtNLM"/>
    </source>
</evidence>
<proteinExistence type="predicted"/>
<dbReference type="Pfam" id="PF24568">
    <property type="entry name" value="CC_PcsB"/>
    <property type="match status" value="1"/>
</dbReference>
<dbReference type="InterPro" id="IPR050570">
    <property type="entry name" value="Cell_wall_metabolism_enzyme"/>
</dbReference>
<evidence type="ECO:0000256" key="1">
    <source>
        <dbReference type="ARBA" id="ARBA00022729"/>
    </source>
</evidence>
<dbReference type="Gene3D" id="6.10.250.3150">
    <property type="match status" value="1"/>
</dbReference>
<protein>
    <recommendedName>
        <fullName evidence="8">Peptidase M23 domain-containing protein</fullName>
    </recommendedName>
</protein>
<dbReference type="AlphaFoldDB" id="A0A8D5ZPL3"/>
<evidence type="ECO:0000313" key="7">
    <source>
        <dbReference type="Proteomes" id="UP000677436"/>
    </source>
</evidence>
<dbReference type="RefSeq" id="WP_212773418.1">
    <property type="nucleotide sequence ID" value="NZ_AP024601.1"/>
</dbReference>
<accession>A0A8D5ZPL3</accession>
<dbReference type="Gene3D" id="2.70.70.10">
    <property type="entry name" value="Glucose Permease (Domain IIA)"/>
    <property type="match status" value="1"/>
</dbReference>
<keyword evidence="2" id="KW-0175">Coiled coil</keyword>
<dbReference type="InterPro" id="IPR016047">
    <property type="entry name" value="M23ase_b-sheet_dom"/>
</dbReference>
<name>A0A8D5ZPL3_9BACL</name>
<gene>
    <name evidence="6" type="ORF">JIR001_29450</name>
</gene>
<feature type="chain" id="PRO_5034919757" description="Peptidase M23 domain-containing protein" evidence="3">
    <location>
        <begin position="27"/>
        <end position="386"/>
    </location>
</feature>
<dbReference type="PANTHER" id="PTHR21666:SF289">
    <property type="entry name" value="L-ALA--D-GLU ENDOPEPTIDASE"/>
    <property type="match status" value="1"/>
</dbReference>
<sequence length="386" mass="44427">MKRFFVLAVSLCLALGAVLPPAGASAQSGQSDIDRKKEAIKERDKQIQQIEKEKKVKSQDLQSLMKQIDEMKQRLAALNDQVYQTEQQLQQSKARLSFLEKQLEERQVLFRNRVRQLYMQGNMFYFEALIKSDSFAQFLSRLYWVREVVKADRQLITGFQKDRQEVARQKSLIEQQLQQKKQQMAEAEGLHKQLIAEYRRNEAQLAKLEQQQSQLEELNEQDTKQVQQWIAQRERELEKRASRGEKGVQTPPTYQGGKFYWPVDGGRLTSKFGLRYHPIKHRWRLHAGIDIADRLGSPIHAAADGVVMESRPASGYGWIVVIYHGNNLATLYAHVYPQDVRVSVGQHVSRGQVIAAVGNNGVSTGPHLHFEVHKNGEPVDPLPYFR</sequence>
<dbReference type="Pfam" id="PF01551">
    <property type="entry name" value="Peptidase_M23"/>
    <property type="match status" value="1"/>
</dbReference>
<evidence type="ECO:0000313" key="6">
    <source>
        <dbReference type="EMBL" id="BCU83162.1"/>
    </source>
</evidence>
<dbReference type="PANTHER" id="PTHR21666">
    <property type="entry name" value="PEPTIDASE-RELATED"/>
    <property type="match status" value="1"/>
</dbReference>
<feature type="signal peptide" evidence="3">
    <location>
        <begin position="1"/>
        <end position="26"/>
    </location>
</feature>
<reference evidence="6" key="1">
    <citation type="journal article" date="2013" name="Int. J. Syst. Evol. Microbiol.">
        <title>Polycladomyces abyssicola gen. nov., sp. nov., a thermophilic filamentous bacterium isolated from hemipelagic sediment.</title>
        <authorList>
            <person name="Tsubouchi T."/>
            <person name="Shimane Y."/>
            <person name="Mori K."/>
            <person name="Usui K."/>
            <person name="Hiraki T."/>
            <person name="Tame A."/>
            <person name="Uematsu K."/>
            <person name="Maruyama T."/>
            <person name="Hatada Y."/>
        </authorList>
    </citation>
    <scope>NUCLEOTIDE SEQUENCE</scope>
    <source>
        <strain evidence="6">JIR-001</strain>
    </source>
</reference>
<dbReference type="EMBL" id="AP024601">
    <property type="protein sequence ID" value="BCU83162.1"/>
    <property type="molecule type" value="Genomic_DNA"/>
</dbReference>
<evidence type="ECO:0000256" key="2">
    <source>
        <dbReference type="SAM" id="Coils"/>
    </source>
</evidence>
<dbReference type="SUPFAM" id="SSF51261">
    <property type="entry name" value="Duplicated hybrid motif"/>
    <property type="match status" value="1"/>
</dbReference>
<dbReference type="Proteomes" id="UP000677436">
    <property type="component" value="Chromosome"/>
</dbReference>
<dbReference type="CDD" id="cd12797">
    <property type="entry name" value="M23_peptidase"/>
    <property type="match status" value="1"/>
</dbReference>
<feature type="domain" description="M23ase beta-sheet core" evidence="4">
    <location>
        <begin position="285"/>
        <end position="381"/>
    </location>
</feature>
<evidence type="ECO:0000256" key="3">
    <source>
        <dbReference type="SAM" id="SignalP"/>
    </source>
</evidence>